<dbReference type="PIRSF" id="PIRSF000109">
    <property type="entry name" value="6PGD"/>
    <property type="match status" value="1"/>
</dbReference>
<dbReference type="SUPFAM" id="SSF51735">
    <property type="entry name" value="NAD(P)-binding Rossmann-fold domains"/>
    <property type="match status" value="1"/>
</dbReference>
<feature type="coiled-coil region" evidence="8">
    <location>
        <begin position="35"/>
        <end position="62"/>
    </location>
</feature>
<dbReference type="EC" id="1.1.1.44" evidence="6"/>
<sequence length="508" mass="56533">MLNNKISKVGMVGMGSMGSMMSLLFAEKGCQVYFYDISKENMDAAEKMVKNVNKQENVVRQEDYQQLCGSTQSDEHPRVIIFSIPHGSPGDKCIESLRPHMTRGDIILDCSNEYYGNTERRQKELARDGIYYVGCGVSGGYQSARAGPSMSPGGDSKALEILLPLLRTVAAKDAGGKPCTSAIGPGGSGHYVKMVHNGIEQGMMSVISELWYILTKGLQLSYEEAASIYEKWNQSQELFNTFLIYIAVDIDKTKDSKGRYVLGRVKDKVVQDVDNTEGTGTWSCEEAVRLHVPAATILSAHLFRCASADSDKRVANEKASEYCVQPTEMNVNSKEDFIEDLRQSAYFCFLLCFAQGLQIIRKMDLERGWNINYPELLQVWSAGSIIQAGGIMDLLRRVYAQSGCQKDNLLSNYELSKELASAFPHVKRSVIAALEADMVIPAISQSLEFYKYSNSVDLPTQLTEAELDYFGNHKFDLKDEHKGKPVKGKHHFEWKPARGASDQSNSNS</sequence>
<gene>
    <name evidence="11" type="ORF">FRV6_16666</name>
</gene>
<dbReference type="SUPFAM" id="SSF48179">
    <property type="entry name" value="6-phosphogluconate dehydrogenase C-terminal domain-like"/>
    <property type="match status" value="1"/>
</dbReference>
<evidence type="ECO:0000256" key="3">
    <source>
        <dbReference type="ARBA" id="ARBA00023002"/>
    </source>
</evidence>
<evidence type="ECO:0000256" key="5">
    <source>
        <dbReference type="ARBA" id="ARBA00023126"/>
    </source>
</evidence>
<dbReference type="GO" id="GO:0050661">
    <property type="term" value="F:NADP binding"/>
    <property type="evidence" value="ECO:0007669"/>
    <property type="project" value="InterPro"/>
</dbReference>
<evidence type="ECO:0000313" key="11">
    <source>
        <dbReference type="EMBL" id="SCO92538.1"/>
    </source>
</evidence>
<dbReference type="InterPro" id="IPR006114">
    <property type="entry name" value="6PGDH_C"/>
</dbReference>
<comment type="pathway">
    <text evidence="1 6">Carbohydrate degradation; pentose phosphate pathway; D-ribulose 5-phosphate from D-glucose 6-phosphate (oxidative stage): step 3/3.</text>
</comment>
<dbReference type="VEuPathDB" id="FungiDB:FOZG_13529"/>
<dbReference type="GO" id="GO:0006098">
    <property type="term" value="P:pentose-phosphate shunt"/>
    <property type="evidence" value="ECO:0007669"/>
    <property type="project" value="UniProtKB-UniPathway"/>
</dbReference>
<evidence type="ECO:0000256" key="2">
    <source>
        <dbReference type="ARBA" id="ARBA00008419"/>
    </source>
</evidence>
<dbReference type="UniPathway" id="UPA00115">
    <property type="reaction ID" value="UER00410"/>
</dbReference>
<comment type="function">
    <text evidence="6">Catalyzes the oxidative decarboxylation of 6-phosphogluconate to ribulose 5-phosphate and CO(2), with concomitant reduction of NADP to NADPH.</text>
</comment>
<proteinExistence type="inferred from homology"/>
<dbReference type="InterPro" id="IPR008927">
    <property type="entry name" value="6-PGluconate_DH-like_C_sf"/>
</dbReference>
<feature type="domain" description="6-phosphogluconate dehydrogenase C-terminal" evidence="10">
    <location>
        <begin position="189"/>
        <end position="495"/>
    </location>
</feature>
<dbReference type="AlphaFoldDB" id="A0A2H3TV93"/>
<comment type="subunit">
    <text evidence="6">Homodimer.</text>
</comment>
<dbReference type="OrthoDB" id="434986at2759"/>
<keyword evidence="4" id="KW-0311">Gluconate utilization</keyword>
<keyword evidence="5 6" id="KW-0570">Pentose shunt</keyword>
<feature type="active site" description="Proton donor" evidence="7">
    <location>
        <position position="200"/>
    </location>
</feature>
<dbReference type="Pfam" id="PF03446">
    <property type="entry name" value="NAD_binding_2"/>
    <property type="match status" value="1"/>
</dbReference>
<comment type="catalytic activity">
    <reaction evidence="6">
        <text>6-phospho-D-gluconate + NADP(+) = D-ribulose 5-phosphate + CO2 + NADPH</text>
        <dbReference type="Rhea" id="RHEA:10116"/>
        <dbReference type="ChEBI" id="CHEBI:16526"/>
        <dbReference type="ChEBI" id="CHEBI:57783"/>
        <dbReference type="ChEBI" id="CHEBI:58121"/>
        <dbReference type="ChEBI" id="CHEBI:58349"/>
        <dbReference type="ChEBI" id="CHEBI:58759"/>
        <dbReference type="EC" id="1.1.1.44"/>
    </reaction>
</comment>
<dbReference type="VEuPathDB" id="FungiDB:FOC1_g10006307"/>
<feature type="active site" description="Proton acceptor" evidence="7">
    <location>
        <position position="193"/>
    </location>
</feature>
<dbReference type="FunFam" id="3.40.50.720:FF:000634">
    <property type="entry name" value="6-phosphogluconate dehydrogenase, decarboxylating"/>
    <property type="match status" value="1"/>
</dbReference>
<dbReference type="InterPro" id="IPR036291">
    <property type="entry name" value="NAD(P)-bd_dom_sf"/>
</dbReference>
<evidence type="ECO:0000259" key="10">
    <source>
        <dbReference type="SMART" id="SM01350"/>
    </source>
</evidence>
<dbReference type="Proteomes" id="UP000219369">
    <property type="component" value="Unassembled WGS sequence"/>
</dbReference>
<dbReference type="PRINTS" id="PR00076">
    <property type="entry name" value="6PGDHDRGNASE"/>
</dbReference>
<reference evidence="12" key="1">
    <citation type="submission" date="2016-09" db="EMBL/GenBank/DDBJ databases">
        <authorList>
            <person name="Guldener U."/>
        </authorList>
    </citation>
    <scope>NUCLEOTIDE SEQUENCE [LARGE SCALE GENOMIC DNA]</scope>
    <source>
        <strain evidence="12">V64-1</strain>
    </source>
</reference>
<evidence type="ECO:0000313" key="12">
    <source>
        <dbReference type="Proteomes" id="UP000219369"/>
    </source>
</evidence>
<dbReference type="Pfam" id="PF00393">
    <property type="entry name" value="6PGD"/>
    <property type="match status" value="1"/>
</dbReference>
<dbReference type="VEuPathDB" id="FungiDB:FOMG_19218"/>
<evidence type="ECO:0000256" key="1">
    <source>
        <dbReference type="ARBA" id="ARBA00004874"/>
    </source>
</evidence>
<keyword evidence="6" id="KW-0521">NADP</keyword>
<dbReference type="InterPro" id="IPR013328">
    <property type="entry name" value="6PGD_dom2"/>
</dbReference>
<dbReference type="EMBL" id="FMJY01000011">
    <property type="protein sequence ID" value="SCO92538.1"/>
    <property type="molecule type" value="Genomic_DNA"/>
</dbReference>
<evidence type="ECO:0000256" key="6">
    <source>
        <dbReference type="PIRNR" id="PIRNR000109"/>
    </source>
</evidence>
<keyword evidence="3 6" id="KW-0560">Oxidoreductase</keyword>
<dbReference type="Gene3D" id="3.40.50.720">
    <property type="entry name" value="NAD(P)-binding Rossmann-like Domain"/>
    <property type="match status" value="1"/>
</dbReference>
<protein>
    <recommendedName>
        <fullName evidence="6">6-phosphogluconate dehydrogenase, decarboxylating</fullName>
        <ecNumber evidence="6">1.1.1.44</ecNumber>
    </recommendedName>
</protein>
<keyword evidence="8" id="KW-0175">Coiled coil</keyword>
<dbReference type="VEuPathDB" id="FungiDB:FOIG_12803"/>
<feature type="region of interest" description="Disordered" evidence="9">
    <location>
        <begin position="480"/>
        <end position="508"/>
    </location>
</feature>
<dbReference type="Gene3D" id="1.10.1040.10">
    <property type="entry name" value="N-(1-d-carboxylethyl)-l-norvaline Dehydrogenase, domain 2"/>
    <property type="match status" value="1"/>
</dbReference>
<name>A0A2H3TV93_FUSOX</name>
<dbReference type="InterPro" id="IPR006113">
    <property type="entry name" value="6PGDH_Gnd/GntZ"/>
</dbReference>
<dbReference type="VEuPathDB" id="FungiDB:FOC4_g10002547"/>
<dbReference type="SMART" id="SM01350">
    <property type="entry name" value="6PGD"/>
    <property type="match status" value="1"/>
</dbReference>
<evidence type="ECO:0000256" key="9">
    <source>
        <dbReference type="SAM" id="MobiDB-lite"/>
    </source>
</evidence>
<dbReference type="VEuPathDB" id="FungiDB:HZS61_006576"/>
<dbReference type="InterPro" id="IPR006115">
    <property type="entry name" value="6PGDH_NADP-bd"/>
</dbReference>
<dbReference type="InterPro" id="IPR006183">
    <property type="entry name" value="Pgluconate_DH"/>
</dbReference>
<organism evidence="11 12">
    <name type="scientific">Fusarium oxysporum</name>
    <name type="common">Fusarium vascular wilt</name>
    <dbReference type="NCBI Taxonomy" id="5507"/>
    <lineage>
        <taxon>Eukaryota</taxon>
        <taxon>Fungi</taxon>
        <taxon>Dikarya</taxon>
        <taxon>Ascomycota</taxon>
        <taxon>Pezizomycotina</taxon>
        <taxon>Sordariomycetes</taxon>
        <taxon>Hypocreomycetidae</taxon>
        <taxon>Hypocreales</taxon>
        <taxon>Nectriaceae</taxon>
        <taxon>Fusarium</taxon>
        <taxon>Fusarium oxysporum species complex</taxon>
    </lineage>
</organism>
<evidence type="ECO:0000256" key="4">
    <source>
        <dbReference type="ARBA" id="ARBA00023064"/>
    </source>
</evidence>
<dbReference type="Gene3D" id="1.20.5.320">
    <property type="entry name" value="6-Phosphogluconate Dehydrogenase, domain 3"/>
    <property type="match status" value="1"/>
</dbReference>
<comment type="similarity">
    <text evidence="2 6">Belongs to the 6-phosphogluconate dehydrogenase family.</text>
</comment>
<evidence type="ECO:0000256" key="7">
    <source>
        <dbReference type="PIRSR" id="PIRSR000109-1"/>
    </source>
</evidence>
<dbReference type="VEuPathDB" id="FungiDB:FOZG_13530"/>
<dbReference type="VEuPathDB" id="FungiDB:FOXG_11985"/>
<dbReference type="PANTHER" id="PTHR11811">
    <property type="entry name" value="6-PHOSPHOGLUCONATE DEHYDROGENASE"/>
    <property type="match status" value="1"/>
</dbReference>
<accession>A0A2H3TV93</accession>
<evidence type="ECO:0000256" key="8">
    <source>
        <dbReference type="SAM" id="Coils"/>
    </source>
</evidence>
<dbReference type="GO" id="GO:0019521">
    <property type="term" value="P:D-gluconate metabolic process"/>
    <property type="evidence" value="ECO:0007669"/>
    <property type="project" value="UniProtKB-KW"/>
</dbReference>
<dbReference type="GO" id="GO:0004616">
    <property type="term" value="F:phosphogluconate dehydrogenase (decarboxylating) activity"/>
    <property type="evidence" value="ECO:0007669"/>
    <property type="project" value="UniProtKB-EC"/>
</dbReference>